<sequence>MIKTLIPVRSHIVSGVLLSRQDGEIKILLMKRVKGNFWSHIAGKVETAETAVQAIVREIKEETQVQVSELYSADYLEQFYEADQNVIEMIPVFLVYCTEHQQIVLNNEHSEYAWFSLQEAIEKAEFGGQRLLYQYIWDNFVHRKPSELLKIQLF</sequence>
<dbReference type="PANTHER" id="PTHR21340">
    <property type="entry name" value="DIADENOSINE 5,5-P1,P4-TETRAPHOSPHATE PYROPHOSPHOHYDROLASE MUTT"/>
    <property type="match status" value="1"/>
</dbReference>
<dbReference type="AlphaFoldDB" id="A0A3B7LVC3"/>
<evidence type="ECO:0000313" key="4">
    <source>
        <dbReference type="Proteomes" id="UP000263753"/>
    </source>
</evidence>
<dbReference type="Gene3D" id="3.90.79.10">
    <property type="entry name" value="Nucleoside Triphosphate Pyrophosphohydrolase"/>
    <property type="match status" value="1"/>
</dbReference>
<evidence type="ECO:0000259" key="2">
    <source>
        <dbReference type="PROSITE" id="PS51462"/>
    </source>
</evidence>
<dbReference type="GO" id="GO:0004081">
    <property type="term" value="F:bis(5'-nucleosyl)-tetraphosphatase (asymmetrical) activity"/>
    <property type="evidence" value="ECO:0007669"/>
    <property type="project" value="TreeGrafter"/>
</dbReference>
<accession>A0A3B7LVC3</accession>
<dbReference type="InterPro" id="IPR015797">
    <property type="entry name" value="NUDIX_hydrolase-like_dom_sf"/>
</dbReference>
<evidence type="ECO:0000256" key="1">
    <source>
        <dbReference type="ARBA" id="ARBA00022801"/>
    </source>
</evidence>
<gene>
    <name evidence="3" type="ORF">CDG60_03260</name>
</gene>
<name>A0A3B7LVC3_9GAMM</name>
<proteinExistence type="predicted"/>
<dbReference type="Proteomes" id="UP000263753">
    <property type="component" value="Chromosome"/>
</dbReference>
<protein>
    <submittedName>
        <fullName evidence="3">NUDIX domain-containing protein</fullName>
    </submittedName>
</protein>
<dbReference type="PANTHER" id="PTHR21340:SF0">
    <property type="entry name" value="BIS(5'-NUCLEOSYL)-TETRAPHOSPHATASE [ASYMMETRICAL]"/>
    <property type="match status" value="1"/>
</dbReference>
<organism evidence="3 4">
    <name type="scientific">Acinetobacter chinensis</name>
    <dbReference type="NCBI Taxonomy" id="2004650"/>
    <lineage>
        <taxon>Bacteria</taxon>
        <taxon>Pseudomonadati</taxon>
        <taxon>Pseudomonadota</taxon>
        <taxon>Gammaproteobacteria</taxon>
        <taxon>Moraxellales</taxon>
        <taxon>Moraxellaceae</taxon>
        <taxon>Acinetobacter</taxon>
    </lineage>
</organism>
<evidence type="ECO:0000313" key="3">
    <source>
        <dbReference type="EMBL" id="AXY55697.1"/>
    </source>
</evidence>
<dbReference type="Pfam" id="PF00293">
    <property type="entry name" value="NUDIX"/>
    <property type="match status" value="1"/>
</dbReference>
<dbReference type="KEGG" id="achi:CDG60_03260"/>
<reference evidence="4" key="1">
    <citation type="submission" date="2018-09" db="EMBL/GenBank/DDBJ databases">
        <title>The complete genome of Acinetobacter sp. strain WCHAc010005.</title>
        <authorList>
            <person name="Hu Y."/>
            <person name="Long H."/>
            <person name="Feng Y."/>
            <person name="Zong Z."/>
        </authorList>
    </citation>
    <scope>NUCLEOTIDE SEQUENCE [LARGE SCALE GENOMIC DNA]</scope>
    <source>
        <strain evidence="4">WCHAc010005</strain>
    </source>
</reference>
<keyword evidence="1" id="KW-0378">Hydrolase</keyword>
<dbReference type="RefSeq" id="WP_087513713.1">
    <property type="nucleotide sequence ID" value="NZ_CP032134.1"/>
</dbReference>
<dbReference type="InterPro" id="IPR000086">
    <property type="entry name" value="NUDIX_hydrolase_dom"/>
</dbReference>
<dbReference type="PROSITE" id="PS51462">
    <property type="entry name" value="NUDIX"/>
    <property type="match status" value="1"/>
</dbReference>
<feature type="domain" description="Nudix hydrolase" evidence="2">
    <location>
        <begin position="9"/>
        <end position="138"/>
    </location>
</feature>
<dbReference type="GO" id="GO:0006754">
    <property type="term" value="P:ATP biosynthetic process"/>
    <property type="evidence" value="ECO:0007669"/>
    <property type="project" value="TreeGrafter"/>
</dbReference>
<dbReference type="EMBL" id="CP032134">
    <property type="protein sequence ID" value="AXY55697.1"/>
    <property type="molecule type" value="Genomic_DNA"/>
</dbReference>
<dbReference type="InterPro" id="IPR051325">
    <property type="entry name" value="Nudix_hydrolase_domain"/>
</dbReference>
<dbReference type="SUPFAM" id="SSF55811">
    <property type="entry name" value="Nudix"/>
    <property type="match status" value="1"/>
</dbReference>
<dbReference type="GO" id="GO:0006167">
    <property type="term" value="P:AMP biosynthetic process"/>
    <property type="evidence" value="ECO:0007669"/>
    <property type="project" value="TreeGrafter"/>
</dbReference>
<dbReference type="CDD" id="cd04664">
    <property type="entry name" value="NUDIX_DHNTPase_like"/>
    <property type="match status" value="1"/>
</dbReference>